<feature type="compositionally biased region" description="Basic and acidic residues" evidence="1">
    <location>
        <begin position="15"/>
        <end position="26"/>
    </location>
</feature>
<reference evidence="3" key="1">
    <citation type="journal article" date="2019" name="Int. J. Syst. Evol. Microbiol.">
        <title>The Global Catalogue of Microorganisms (GCM) 10K type strain sequencing project: providing services to taxonomists for standard genome sequencing and annotation.</title>
        <authorList>
            <consortium name="The Broad Institute Genomics Platform"/>
            <consortium name="The Broad Institute Genome Sequencing Center for Infectious Disease"/>
            <person name="Wu L."/>
            <person name="Ma J."/>
        </authorList>
    </citation>
    <scope>NUCLEOTIDE SEQUENCE [LARGE SCALE GENOMIC DNA]</scope>
    <source>
        <strain evidence="3">JCM 16546</strain>
    </source>
</reference>
<evidence type="ECO:0000256" key="1">
    <source>
        <dbReference type="SAM" id="MobiDB-lite"/>
    </source>
</evidence>
<dbReference type="Proteomes" id="UP001410795">
    <property type="component" value="Unassembled WGS sequence"/>
</dbReference>
<gene>
    <name evidence="2" type="ORF">GCM10022202_16810</name>
</gene>
<keyword evidence="3" id="KW-1185">Reference proteome</keyword>
<evidence type="ECO:0000313" key="2">
    <source>
        <dbReference type="EMBL" id="GAA3657139.1"/>
    </source>
</evidence>
<accession>A0ABP7BD65</accession>
<sequence>MTTAGPDAPGPRIPDPLRGHDGGTRRIDPRTAVFAFDQVVDRIAEEAGFLALGANRQAARYLADAHAALAQARDTMHRIEAGASDPMLRRSAQRRMHALAVSIAEAGLRDADHVAATAYRLNTPALQQSAGWGTTLRTHTAKVTAWSVQKWTGSPLASAELRSSAAVTQAVRAVEPIVRRGQVRRTTPATRAWRRAGIATAAVGGSGLALYGAWSLIAPLLGLG</sequence>
<feature type="region of interest" description="Disordered" evidence="1">
    <location>
        <begin position="1"/>
        <end position="26"/>
    </location>
</feature>
<name>A0ABP7BD65_9MICO</name>
<dbReference type="RefSeq" id="WP_221858514.1">
    <property type="nucleotide sequence ID" value="NZ_BAAAYV010000006.1"/>
</dbReference>
<dbReference type="EMBL" id="BAAAYV010000006">
    <property type="protein sequence ID" value="GAA3657139.1"/>
    <property type="molecule type" value="Genomic_DNA"/>
</dbReference>
<proteinExistence type="predicted"/>
<comment type="caution">
    <text evidence="2">The sequence shown here is derived from an EMBL/GenBank/DDBJ whole genome shotgun (WGS) entry which is preliminary data.</text>
</comment>
<organism evidence="2 3">
    <name type="scientific">Microbacterium marinilacus</name>
    <dbReference type="NCBI Taxonomy" id="415209"/>
    <lineage>
        <taxon>Bacteria</taxon>
        <taxon>Bacillati</taxon>
        <taxon>Actinomycetota</taxon>
        <taxon>Actinomycetes</taxon>
        <taxon>Micrococcales</taxon>
        <taxon>Microbacteriaceae</taxon>
        <taxon>Microbacterium</taxon>
    </lineage>
</organism>
<evidence type="ECO:0000313" key="3">
    <source>
        <dbReference type="Proteomes" id="UP001410795"/>
    </source>
</evidence>
<protein>
    <submittedName>
        <fullName evidence="2">Uncharacterized protein</fullName>
    </submittedName>
</protein>